<organism evidence="2 3">
    <name type="scientific">Actinidia rufa</name>
    <dbReference type="NCBI Taxonomy" id="165716"/>
    <lineage>
        <taxon>Eukaryota</taxon>
        <taxon>Viridiplantae</taxon>
        <taxon>Streptophyta</taxon>
        <taxon>Embryophyta</taxon>
        <taxon>Tracheophyta</taxon>
        <taxon>Spermatophyta</taxon>
        <taxon>Magnoliopsida</taxon>
        <taxon>eudicotyledons</taxon>
        <taxon>Gunneridae</taxon>
        <taxon>Pentapetalae</taxon>
        <taxon>asterids</taxon>
        <taxon>Ericales</taxon>
        <taxon>Actinidiaceae</taxon>
        <taxon>Actinidia</taxon>
    </lineage>
</organism>
<evidence type="ECO:0000313" key="2">
    <source>
        <dbReference type="EMBL" id="GFY97387.1"/>
    </source>
</evidence>
<reference evidence="2 3" key="1">
    <citation type="submission" date="2019-07" db="EMBL/GenBank/DDBJ databases">
        <title>De Novo Assembly of kiwifruit Actinidia rufa.</title>
        <authorList>
            <person name="Sugita-Konishi S."/>
            <person name="Sato K."/>
            <person name="Mori E."/>
            <person name="Abe Y."/>
            <person name="Kisaki G."/>
            <person name="Hamano K."/>
            <person name="Suezawa K."/>
            <person name="Otani M."/>
            <person name="Fukuda T."/>
            <person name="Manabe T."/>
            <person name="Gomi K."/>
            <person name="Tabuchi M."/>
            <person name="Akimitsu K."/>
            <person name="Kataoka I."/>
        </authorList>
    </citation>
    <scope>NUCLEOTIDE SEQUENCE [LARGE SCALE GENOMIC DNA]</scope>
    <source>
        <strain evidence="3">cv. Fuchu</strain>
    </source>
</reference>
<evidence type="ECO:0000256" key="1">
    <source>
        <dbReference type="SAM" id="MobiDB-lite"/>
    </source>
</evidence>
<protein>
    <recommendedName>
        <fullName evidence="4">Membrane-associated kinase regulator 6</fullName>
    </recommendedName>
</protein>
<comment type="caution">
    <text evidence="2">The sequence shown here is derived from an EMBL/GenBank/DDBJ whole genome shotgun (WGS) entry which is preliminary data.</text>
</comment>
<dbReference type="PANTHER" id="PTHR34576:SF14">
    <property type="entry name" value="MEMBRANE-ASSOCIATED KINASE REGULATOR 6"/>
    <property type="match status" value="1"/>
</dbReference>
<name>A0A7J0FHK0_9ERIC</name>
<dbReference type="Proteomes" id="UP000585474">
    <property type="component" value="Unassembled WGS sequence"/>
</dbReference>
<sequence>MEISQALSIESFSYSWLTNRNFSSDSPSEPLRPSLDFSYEATYEEIKYRRVRSKRNEEEAHNLNFDFPISKSPAVLVHADEIFSGGHILPKYGDPSNTEAVNASNSVLSLPMSSISLRTVCPEDRIRFHFLKRWRKSSKRILQKYLGFFGPLCQKVGCPRRSIRVDDIDRKVWEVKRNSSPQASPPRGTTSSAGNWGDIKRKGTKTADTMRKVKSWSNSPQASPGRSPSYFSDDWSIDSSIHEAILHCKRSFGTFMLPLFLQ</sequence>
<dbReference type="AlphaFoldDB" id="A0A7J0FHK0"/>
<evidence type="ECO:0000313" key="3">
    <source>
        <dbReference type="Proteomes" id="UP000585474"/>
    </source>
</evidence>
<gene>
    <name evidence="2" type="ORF">Acr_11g0016930</name>
</gene>
<keyword evidence="3" id="KW-1185">Reference proteome</keyword>
<feature type="region of interest" description="Disordered" evidence="1">
    <location>
        <begin position="176"/>
        <end position="228"/>
    </location>
</feature>
<feature type="compositionally biased region" description="Polar residues" evidence="1">
    <location>
        <begin position="178"/>
        <end position="194"/>
    </location>
</feature>
<proteinExistence type="predicted"/>
<dbReference type="EMBL" id="BJWL01000011">
    <property type="protein sequence ID" value="GFY97387.1"/>
    <property type="molecule type" value="Genomic_DNA"/>
</dbReference>
<dbReference type="OrthoDB" id="1913205at2759"/>
<evidence type="ECO:0008006" key="4">
    <source>
        <dbReference type="Google" id="ProtNLM"/>
    </source>
</evidence>
<dbReference type="PANTHER" id="PTHR34576">
    <property type="entry name" value="MEMBRANE-ASSOCIATED KINASE REGULATOR 6-RELATED"/>
    <property type="match status" value="1"/>
</dbReference>
<dbReference type="InterPro" id="IPR044699">
    <property type="entry name" value="MAKR6"/>
</dbReference>
<feature type="compositionally biased region" description="Polar residues" evidence="1">
    <location>
        <begin position="215"/>
        <end position="228"/>
    </location>
</feature>
<accession>A0A7J0FHK0</accession>